<sequence>MDWGGWRWLQCE</sequence>
<comment type="caution">
    <text evidence="1">The sequence shown here is derived from an EMBL/GenBank/DDBJ whole genome shotgun (WGS) entry which is preliminary data.</text>
</comment>
<accession>A0A3L6DVH1</accession>
<name>A0A3L6DVH1_MAIZE</name>
<dbReference type="Proteomes" id="UP000251960">
    <property type="component" value="Chromosome 8"/>
</dbReference>
<protein>
    <submittedName>
        <fullName evidence="1">Uncharacterized protein</fullName>
    </submittedName>
</protein>
<proteinExistence type="predicted"/>
<organism evidence="1">
    <name type="scientific">Zea mays</name>
    <name type="common">Maize</name>
    <dbReference type="NCBI Taxonomy" id="4577"/>
    <lineage>
        <taxon>Eukaryota</taxon>
        <taxon>Viridiplantae</taxon>
        <taxon>Streptophyta</taxon>
        <taxon>Embryophyta</taxon>
        <taxon>Tracheophyta</taxon>
        <taxon>Spermatophyta</taxon>
        <taxon>Magnoliopsida</taxon>
        <taxon>Liliopsida</taxon>
        <taxon>Poales</taxon>
        <taxon>Poaceae</taxon>
        <taxon>PACMAD clade</taxon>
        <taxon>Panicoideae</taxon>
        <taxon>Andropogonodae</taxon>
        <taxon>Andropogoneae</taxon>
        <taxon>Tripsacinae</taxon>
        <taxon>Zea</taxon>
    </lineage>
</organism>
<evidence type="ECO:0000313" key="1">
    <source>
        <dbReference type="EMBL" id="PWZ11631.1"/>
    </source>
</evidence>
<gene>
    <name evidence="1" type="ORF">Zm00014a_028948</name>
</gene>
<reference evidence="1" key="1">
    <citation type="journal article" date="2018" name="Nat. Genet.">
        <title>Extensive intraspecific gene order and gene structural variations between Mo17 and other maize genomes.</title>
        <authorList>
            <person name="Sun S."/>
            <person name="Zhou Y."/>
            <person name="Chen J."/>
            <person name="Shi J."/>
            <person name="Zhao H."/>
            <person name="Zhao H."/>
            <person name="Song W."/>
            <person name="Zhang M."/>
            <person name="Cui Y."/>
            <person name="Dong X."/>
            <person name="Liu H."/>
            <person name="Ma X."/>
            <person name="Jiao Y."/>
            <person name="Wang B."/>
            <person name="Wei X."/>
            <person name="Stein J.C."/>
            <person name="Glaubitz J.C."/>
            <person name="Lu F."/>
            <person name="Yu G."/>
            <person name="Liang C."/>
            <person name="Fengler K."/>
            <person name="Li B."/>
            <person name="Rafalski A."/>
            <person name="Schnable P.S."/>
            <person name="Ware D.H."/>
            <person name="Buckler E.S."/>
            <person name="Lai J."/>
        </authorList>
    </citation>
    <scope>NUCLEOTIDE SEQUENCE [LARGE SCALE GENOMIC DNA]</scope>
    <source>
        <tissue evidence="1">Seedling</tissue>
    </source>
</reference>
<dbReference type="EMBL" id="NCVQ01000009">
    <property type="protein sequence ID" value="PWZ11631.1"/>
    <property type="molecule type" value="Genomic_DNA"/>
</dbReference>